<accession>A0A147B8F3</accession>
<dbReference type="EMBL" id="GEIB01001035">
    <property type="protein sequence ID" value="JAR87037.1"/>
    <property type="molecule type" value="Transcribed_RNA"/>
</dbReference>
<evidence type="ECO:0000313" key="1">
    <source>
        <dbReference type="EMBL" id="JAR87037.1"/>
    </source>
</evidence>
<proteinExistence type="predicted"/>
<dbReference type="AlphaFoldDB" id="A0A147B8F3"/>
<feature type="non-terminal residue" evidence="1">
    <location>
        <position position="86"/>
    </location>
</feature>
<name>A0A147B8F3_9ACAR</name>
<reference evidence="1" key="1">
    <citation type="submission" date="2016-03" db="EMBL/GenBank/DDBJ databases">
        <title>Gut transcriptome analysis on engorged females of Ornithodoros mimon (Acari: Argasidae) and phylogenetic inferences of soft ticks.</title>
        <authorList>
            <person name="Landulfo G.A."/>
            <person name="Giovanni D."/>
            <person name="Carvalho E."/>
            <person name="Junqueira-de-Azevedo I."/>
            <person name="Patane J."/>
            <person name="Mendoca R."/>
            <person name="Barros-Battesti D."/>
        </authorList>
    </citation>
    <scope>NUCLEOTIDE SEQUENCE</scope>
    <source>
        <strain evidence="1">Females</strain>
        <tissue evidence="1">Gut</tissue>
    </source>
</reference>
<organism evidence="1">
    <name type="scientific">Alectorobius mimon</name>
    <dbReference type="NCBI Taxonomy" id="360319"/>
    <lineage>
        <taxon>Eukaryota</taxon>
        <taxon>Metazoa</taxon>
        <taxon>Ecdysozoa</taxon>
        <taxon>Arthropoda</taxon>
        <taxon>Chelicerata</taxon>
        <taxon>Arachnida</taxon>
        <taxon>Acari</taxon>
        <taxon>Parasitiformes</taxon>
        <taxon>Ixodida</taxon>
        <taxon>Ixodoidea</taxon>
        <taxon>Argasidae</taxon>
        <taxon>Ornithodorinae</taxon>
        <taxon>Alectorobius</taxon>
    </lineage>
</organism>
<feature type="non-terminal residue" evidence="1">
    <location>
        <position position="1"/>
    </location>
</feature>
<protein>
    <submittedName>
        <fullName evidence="1">Uncharacterized protein</fullName>
    </submittedName>
</protein>
<sequence length="86" mass="10215">FFFFCCHALRQVFIAICFSYYIGMFKAHKTSFDVFVHMWKVSTLWQPLSLYNILQNHNITSWLTDAINADSDDILQYLHETKSTIK</sequence>